<dbReference type="EMBL" id="JAGTJQ010000004">
    <property type="protein sequence ID" value="KAH7032741.1"/>
    <property type="molecule type" value="Genomic_DNA"/>
</dbReference>
<name>A0A9P9BRC2_9PEZI</name>
<evidence type="ECO:0000313" key="3">
    <source>
        <dbReference type="Proteomes" id="UP000756346"/>
    </source>
</evidence>
<proteinExistence type="predicted"/>
<organism evidence="2 3">
    <name type="scientific">Microdochium trichocladiopsis</name>
    <dbReference type="NCBI Taxonomy" id="1682393"/>
    <lineage>
        <taxon>Eukaryota</taxon>
        <taxon>Fungi</taxon>
        <taxon>Dikarya</taxon>
        <taxon>Ascomycota</taxon>
        <taxon>Pezizomycotina</taxon>
        <taxon>Sordariomycetes</taxon>
        <taxon>Xylariomycetidae</taxon>
        <taxon>Xylariales</taxon>
        <taxon>Microdochiaceae</taxon>
        <taxon>Microdochium</taxon>
    </lineage>
</organism>
<reference evidence="2" key="1">
    <citation type="journal article" date="2021" name="Nat. Commun.">
        <title>Genetic determinants of endophytism in the Arabidopsis root mycobiome.</title>
        <authorList>
            <person name="Mesny F."/>
            <person name="Miyauchi S."/>
            <person name="Thiergart T."/>
            <person name="Pickel B."/>
            <person name="Atanasova L."/>
            <person name="Karlsson M."/>
            <person name="Huettel B."/>
            <person name="Barry K.W."/>
            <person name="Haridas S."/>
            <person name="Chen C."/>
            <person name="Bauer D."/>
            <person name="Andreopoulos W."/>
            <person name="Pangilinan J."/>
            <person name="LaButti K."/>
            <person name="Riley R."/>
            <person name="Lipzen A."/>
            <person name="Clum A."/>
            <person name="Drula E."/>
            <person name="Henrissat B."/>
            <person name="Kohler A."/>
            <person name="Grigoriev I.V."/>
            <person name="Martin F.M."/>
            <person name="Hacquard S."/>
        </authorList>
    </citation>
    <scope>NUCLEOTIDE SEQUENCE</scope>
    <source>
        <strain evidence="2">MPI-CAGE-CH-0230</strain>
    </source>
</reference>
<sequence length="695" mass="74522">MPVAVTVTLTVLGESLPPLPAPELVPETDEVTVVTSEEAMPELVDPKVEDDETEAVMLVMTDEDVLAGLVIASTLLVAKSDDDEGQEPVTVAVAVRPEELVETESVMVKVREMVEADSVAEPVRVEAVSEASEVADRDSESEDPDDEVDDKIDDAEPVTASAALVAVIDSLGVKVTVRVEVLPTLVLGLPVAVTELVSDKVMMIVEVTSVFVLEPRELVEVASDEATEPVLPVVEPEALLVVEYDSVAEAVPVGPDDVKRELVLLMLFVALVVESDEEMPEVELLIKPEETLPVDETEAVSVKVAVTVAWLSVDVWVVVTLLVLSDVRDVLEAPVVVSESEVAELPVPETSERLVTEADDAEALPVGVVDQTLVLRVMLVDPVRVMVIVKVDLDSVDDSDAKTLDELEDIPEEVLSVPELLPLLLMSVGNVDEDEVPETGRVVESVLLSPKEVAVAVTVTVKVLVDPMAKLEDLILLMLEDDKESDEKELVSKVDRLEVEVAATPEEIVVLESVIVTVRVKPVDDLVIEPLSVLCDTEALELSIVLDTLAEPVLELDVPELAEPESKGGVAELETDASVALVVELEAVTVTVLVRVIPVVLPMELGWLKLLVAVDETLSLVDESVVRDCEEAVLPLVVEAEPELVVDHAVSVDEMTGAEEVVVQGGSRDEDTVGHRVDALPVPVHVKVAVTDSVL</sequence>
<dbReference type="AlphaFoldDB" id="A0A9P9BRC2"/>
<feature type="compositionally biased region" description="Acidic residues" evidence="1">
    <location>
        <begin position="139"/>
        <end position="151"/>
    </location>
</feature>
<evidence type="ECO:0000313" key="2">
    <source>
        <dbReference type="EMBL" id="KAH7032741.1"/>
    </source>
</evidence>
<dbReference type="RefSeq" id="XP_046013573.1">
    <property type="nucleotide sequence ID" value="XM_046158488.1"/>
</dbReference>
<gene>
    <name evidence="2" type="ORF">B0I36DRAFT_361514</name>
</gene>
<dbReference type="GeneID" id="70188034"/>
<evidence type="ECO:0000256" key="1">
    <source>
        <dbReference type="SAM" id="MobiDB-lite"/>
    </source>
</evidence>
<keyword evidence="3" id="KW-1185">Reference proteome</keyword>
<feature type="region of interest" description="Disordered" evidence="1">
    <location>
        <begin position="128"/>
        <end position="151"/>
    </location>
</feature>
<comment type="caution">
    <text evidence="2">The sequence shown here is derived from an EMBL/GenBank/DDBJ whole genome shotgun (WGS) entry which is preliminary data.</text>
</comment>
<protein>
    <submittedName>
        <fullName evidence="2">Uncharacterized protein</fullName>
    </submittedName>
</protein>
<accession>A0A9P9BRC2</accession>
<dbReference type="Proteomes" id="UP000756346">
    <property type="component" value="Unassembled WGS sequence"/>
</dbReference>